<organism evidence="1">
    <name type="scientific">bioreactor metagenome</name>
    <dbReference type="NCBI Taxonomy" id="1076179"/>
    <lineage>
        <taxon>unclassified sequences</taxon>
        <taxon>metagenomes</taxon>
        <taxon>ecological metagenomes</taxon>
    </lineage>
</organism>
<proteinExistence type="predicted"/>
<dbReference type="AlphaFoldDB" id="A0A645G780"/>
<name>A0A645G780_9ZZZZ</name>
<reference evidence="1" key="1">
    <citation type="submission" date="2019-08" db="EMBL/GenBank/DDBJ databases">
        <authorList>
            <person name="Kucharzyk K."/>
            <person name="Murdoch R.W."/>
            <person name="Higgins S."/>
            <person name="Loffler F."/>
        </authorList>
    </citation>
    <scope>NUCLEOTIDE SEQUENCE</scope>
</reference>
<evidence type="ECO:0000313" key="1">
    <source>
        <dbReference type="EMBL" id="MPN21822.1"/>
    </source>
</evidence>
<dbReference type="EMBL" id="VSSQ01069893">
    <property type="protein sequence ID" value="MPN21822.1"/>
    <property type="molecule type" value="Genomic_DNA"/>
</dbReference>
<protein>
    <submittedName>
        <fullName evidence="1">Uncharacterized protein</fullName>
    </submittedName>
</protein>
<sequence>MRQSNAVTNYQAKRCSGPEVSAIQENGRLFVVTVKLIQRLISCFITQYHECPFAGGDVCHGNKCFYLFGVDLALELIYGEVVRYLSK</sequence>
<comment type="caution">
    <text evidence="1">The sequence shown here is derived from an EMBL/GenBank/DDBJ whole genome shotgun (WGS) entry which is preliminary data.</text>
</comment>
<gene>
    <name evidence="1" type="ORF">SDC9_169204</name>
</gene>
<accession>A0A645G780</accession>